<feature type="domain" description="Putative Flp pilus-assembly TadG-like N-terminal" evidence="1">
    <location>
        <begin position="6"/>
        <end position="52"/>
    </location>
</feature>
<protein>
    <submittedName>
        <fullName evidence="2">Flp pilus-assembly TadE/G-like family protein</fullName>
    </submittedName>
</protein>
<gene>
    <name evidence="2" type="ORF">F1721_25450</name>
</gene>
<sequence>MNGDRGAATALSAILVLALLSLLVLVLQLGAATIARHRAEGAADLAALAAAAHAPRGPEVACARAAQVADGMRAAVVECRLAGWNARVTVEADLPPVVPLAGKASARAHAGPDGG</sequence>
<organism evidence="2 3">
    <name type="scientific">Saccharopolyspora hirsuta</name>
    <dbReference type="NCBI Taxonomy" id="1837"/>
    <lineage>
        <taxon>Bacteria</taxon>
        <taxon>Bacillati</taxon>
        <taxon>Actinomycetota</taxon>
        <taxon>Actinomycetes</taxon>
        <taxon>Pseudonocardiales</taxon>
        <taxon>Pseudonocardiaceae</taxon>
        <taxon>Saccharopolyspora</taxon>
    </lineage>
</organism>
<keyword evidence="3" id="KW-1185">Reference proteome</keyword>
<dbReference type="NCBIfam" id="TIGR03816">
    <property type="entry name" value="tadE_like_DECH"/>
    <property type="match status" value="1"/>
</dbReference>
<dbReference type="Pfam" id="PF13400">
    <property type="entry name" value="Tad"/>
    <property type="match status" value="1"/>
</dbReference>
<dbReference type="AlphaFoldDB" id="A0A5M7BKL0"/>
<dbReference type="EMBL" id="VWPH01000012">
    <property type="protein sequence ID" value="KAA5829653.1"/>
    <property type="molecule type" value="Genomic_DNA"/>
</dbReference>
<evidence type="ECO:0000313" key="2">
    <source>
        <dbReference type="EMBL" id="KAA5829653.1"/>
    </source>
</evidence>
<accession>A0A5M7BKL0</accession>
<dbReference type="Proteomes" id="UP000323946">
    <property type="component" value="Unassembled WGS sequence"/>
</dbReference>
<comment type="caution">
    <text evidence="2">The sequence shown here is derived from an EMBL/GenBank/DDBJ whole genome shotgun (WGS) entry which is preliminary data.</text>
</comment>
<dbReference type="SMR" id="A0A5M7BKL0"/>
<name>A0A5M7BKL0_SACHI</name>
<dbReference type="InterPro" id="IPR021202">
    <property type="entry name" value="Rv3654c-like"/>
</dbReference>
<dbReference type="InterPro" id="IPR028087">
    <property type="entry name" value="Tad_N"/>
</dbReference>
<reference evidence="2 3" key="1">
    <citation type="submission" date="2019-09" db="EMBL/GenBank/DDBJ databases">
        <title>Draft genome sequence of the thermophilic Saccharopolyspora hirsuta VKM Ac-666T.</title>
        <authorList>
            <person name="Lobastova T.G."/>
            <person name="Fokina V."/>
            <person name="Bragin E.Y."/>
            <person name="Shtratnikova V.Y."/>
            <person name="Starodumova I.P."/>
            <person name="Tarlachkov S.V."/>
            <person name="Donova M.V."/>
        </authorList>
    </citation>
    <scope>NUCLEOTIDE SEQUENCE [LARGE SCALE GENOMIC DNA]</scope>
    <source>
        <strain evidence="2 3">VKM Ac-666</strain>
    </source>
</reference>
<dbReference type="RefSeq" id="WP_150069291.1">
    <property type="nucleotide sequence ID" value="NZ_JBEPDJ010000025.1"/>
</dbReference>
<proteinExistence type="predicted"/>
<evidence type="ECO:0000313" key="3">
    <source>
        <dbReference type="Proteomes" id="UP000323946"/>
    </source>
</evidence>
<dbReference type="OrthoDB" id="3638756at2"/>
<evidence type="ECO:0000259" key="1">
    <source>
        <dbReference type="Pfam" id="PF13400"/>
    </source>
</evidence>